<accession>A0A7C9EJI3</accession>
<name>A0A7C9EJI3_OPUST</name>
<organism evidence="1">
    <name type="scientific">Opuntia streptacantha</name>
    <name type="common">Prickly pear cactus</name>
    <name type="synonym">Opuntia cardona</name>
    <dbReference type="NCBI Taxonomy" id="393608"/>
    <lineage>
        <taxon>Eukaryota</taxon>
        <taxon>Viridiplantae</taxon>
        <taxon>Streptophyta</taxon>
        <taxon>Embryophyta</taxon>
        <taxon>Tracheophyta</taxon>
        <taxon>Spermatophyta</taxon>
        <taxon>Magnoliopsida</taxon>
        <taxon>eudicotyledons</taxon>
        <taxon>Gunneridae</taxon>
        <taxon>Pentapetalae</taxon>
        <taxon>Caryophyllales</taxon>
        <taxon>Cactineae</taxon>
        <taxon>Cactaceae</taxon>
        <taxon>Opuntioideae</taxon>
        <taxon>Opuntia</taxon>
    </lineage>
</organism>
<dbReference type="EMBL" id="GISG01244678">
    <property type="protein sequence ID" value="MBA4669700.1"/>
    <property type="molecule type" value="Transcribed_RNA"/>
</dbReference>
<reference evidence="1" key="1">
    <citation type="journal article" date="2013" name="J. Plant Res.">
        <title>Effect of fungi and light on seed germination of three Opuntia species from semiarid lands of central Mexico.</title>
        <authorList>
            <person name="Delgado-Sanchez P."/>
            <person name="Jimenez-Bremont J.F."/>
            <person name="Guerrero-Gonzalez Mde L."/>
            <person name="Flores J."/>
        </authorList>
    </citation>
    <scope>NUCLEOTIDE SEQUENCE</scope>
    <source>
        <tissue evidence="1">Cladode</tissue>
    </source>
</reference>
<proteinExistence type="predicted"/>
<sequence length="228" mass="26247">MNSCFTKVGHEANECSVPFVNYFSECCRPRRHKNLPHPIFKNFHMFFINPQESNSSSFLGLLVLQIPNPIFCVAKRLLCHPYLRQYPYLKTTHAEKQVWIVLAVDRHKTVLPLQGSDASWKAILHVPEYTSTQVNIMFHQPHPSIPWPTLLVVVSNHILVIRIGMFSKVPLDKVPCLFMGEAEQYMHLVNITRIQPNRMPSLHLGIPVSHKFIWHLRGTSNFTSSGQS</sequence>
<protein>
    <submittedName>
        <fullName evidence="1">Uncharacterized protein</fullName>
    </submittedName>
</protein>
<reference evidence="1" key="2">
    <citation type="submission" date="2020-07" db="EMBL/GenBank/DDBJ databases">
        <authorList>
            <person name="Vera ALvarez R."/>
            <person name="Arias-Moreno D.M."/>
            <person name="Jimenez-Jacinto V."/>
            <person name="Jimenez-Bremont J.F."/>
            <person name="Swaminathan K."/>
            <person name="Moose S.P."/>
            <person name="Guerrero-Gonzalez M.L."/>
            <person name="Marino-Ramirez L."/>
            <person name="Landsman D."/>
            <person name="Rodriguez-Kessler M."/>
            <person name="Delgado-Sanchez P."/>
        </authorList>
    </citation>
    <scope>NUCLEOTIDE SEQUENCE</scope>
    <source>
        <tissue evidence="1">Cladode</tissue>
    </source>
</reference>
<dbReference type="AlphaFoldDB" id="A0A7C9EJI3"/>
<evidence type="ECO:0000313" key="1">
    <source>
        <dbReference type="EMBL" id="MBA4669700.1"/>
    </source>
</evidence>